<keyword evidence="3" id="KW-0687">Ribonucleoprotein</keyword>
<accession>A0A0B6ZDZ4</accession>
<sequence length="150" mass="16936">MVETGIVNLKDFQHVLCTLDCSLEILPLRSHFRDMFPQKVKGNVGPDLKEMWDLFYNGYTYNSQKITDSVGQLQVPLGLLEQPTEHLVQNFTAYIDNICKQRSIALGPFIQSIAVVAPPSPEQFLVKVEDYVPGYKNEEVDSDEEAEAVS</sequence>
<evidence type="ECO:0000256" key="2">
    <source>
        <dbReference type="ARBA" id="ARBA00022980"/>
    </source>
</evidence>
<dbReference type="AlphaFoldDB" id="A0A0B6ZDZ4"/>
<keyword evidence="2" id="KW-0689">Ribosomal protein</keyword>
<comment type="similarity">
    <text evidence="1">Belongs to the universal ribosomal protein uL1 family.</text>
</comment>
<organism evidence="4">
    <name type="scientific">Arion vulgaris</name>
    <dbReference type="NCBI Taxonomy" id="1028688"/>
    <lineage>
        <taxon>Eukaryota</taxon>
        <taxon>Metazoa</taxon>
        <taxon>Spiralia</taxon>
        <taxon>Lophotrochozoa</taxon>
        <taxon>Mollusca</taxon>
        <taxon>Gastropoda</taxon>
        <taxon>Heterobranchia</taxon>
        <taxon>Euthyneura</taxon>
        <taxon>Panpulmonata</taxon>
        <taxon>Eupulmonata</taxon>
        <taxon>Stylommatophora</taxon>
        <taxon>Helicina</taxon>
        <taxon>Arionoidea</taxon>
        <taxon>Arionidae</taxon>
        <taxon>Arion</taxon>
    </lineage>
</organism>
<dbReference type="PANTHER" id="PTHR36427:SF3">
    <property type="entry name" value="LARGE RIBOSOMAL SUBUNIT PROTEIN UL1M"/>
    <property type="match status" value="1"/>
</dbReference>
<dbReference type="Gene3D" id="3.40.50.790">
    <property type="match status" value="1"/>
</dbReference>
<proteinExistence type="inferred from homology"/>
<name>A0A0B6ZDZ4_9EUPU</name>
<dbReference type="GO" id="GO:1990904">
    <property type="term" value="C:ribonucleoprotein complex"/>
    <property type="evidence" value="ECO:0007669"/>
    <property type="project" value="UniProtKB-KW"/>
</dbReference>
<dbReference type="GO" id="GO:0005840">
    <property type="term" value="C:ribosome"/>
    <property type="evidence" value="ECO:0007669"/>
    <property type="project" value="UniProtKB-KW"/>
</dbReference>
<dbReference type="InterPro" id="IPR023674">
    <property type="entry name" value="Ribosomal_uL1-like"/>
</dbReference>
<gene>
    <name evidence="4" type="primary">ORF59681</name>
</gene>
<dbReference type="PANTHER" id="PTHR36427">
    <property type="entry name" value="54S RIBOSOMAL PROTEIN L1, MITOCHONDRIAL"/>
    <property type="match status" value="1"/>
</dbReference>
<protein>
    <submittedName>
        <fullName evidence="4">Uncharacterized protein</fullName>
    </submittedName>
</protein>
<reference evidence="4" key="1">
    <citation type="submission" date="2014-12" db="EMBL/GenBank/DDBJ databases">
        <title>Insight into the proteome of Arion vulgaris.</title>
        <authorList>
            <person name="Aradska J."/>
            <person name="Bulat T."/>
            <person name="Smidak R."/>
            <person name="Sarate P."/>
            <person name="Gangsoo J."/>
            <person name="Sialana F."/>
            <person name="Bilban M."/>
            <person name="Lubec G."/>
        </authorList>
    </citation>
    <scope>NUCLEOTIDE SEQUENCE</scope>
    <source>
        <tissue evidence="4">Skin</tissue>
    </source>
</reference>
<evidence type="ECO:0000256" key="3">
    <source>
        <dbReference type="ARBA" id="ARBA00023274"/>
    </source>
</evidence>
<evidence type="ECO:0000256" key="1">
    <source>
        <dbReference type="ARBA" id="ARBA00010531"/>
    </source>
</evidence>
<dbReference type="Gene3D" id="3.30.190.20">
    <property type="match status" value="1"/>
</dbReference>
<evidence type="ECO:0000313" key="4">
    <source>
        <dbReference type="EMBL" id="CEK66662.1"/>
    </source>
</evidence>
<dbReference type="InterPro" id="IPR016095">
    <property type="entry name" value="Ribosomal_uL1_3-a/b-sand"/>
</dbReference>
<dbReference type="EMBL" id="HACG01019797">
    <property type="protein sequence ID" value="CEK66662.1"/>
    <property type="molecule type" value="Transcribed_RNA"/>
</dbReference>
<dbReference type="SUPFAM" id="SSF56808">
    <property type="entry name" value="Ribosomal protein L1"/>
    <property type="match status" value="1"/>
</dbReference>